<feature type="transmembrane region" description="Helical" evidence="8">
    <location>
        <begin position="1050"/>
        <end position="1069"/>
    </location>
</feature>
<dbReference type="InterPro" id="IPR026612">
    <property type="entry name" value="STRA6-like"/>
</dbReference>
<sequence length="1203" mass="138337">LVAILIISLFERRRYKSDVCHGKPGLPLPINFLDGTSNSVANAAAFGCTLEYILFYLFFTKLLVNRWLTAVVLFLLTFLAALVFYPIFACLNSSSRVFGSLVGFLYTLLLTSVMFARSYICEVSRWYWALYAVTLVSEIYIMVLFVYRFYTAIFKKSKFHKEDLVKIDQVLHVKKLLVAPKSNIEKNDIRQRIVSYSETVLTEAKLCCLHKSLYRCTTRTLAINIIVLLVFYSNFLATIYLGEIFESLLSNLADLVFNISMNVHEQIVILSDVIRVSLIISNITSAVYLMTNMVLIYRSQRQHLMKRWRGDKSFIPSQCKLDHSEMLVKNLMYAGHQVSYLIAGYGLFQSVVIAVCILLSYFCILPIMKKVPEVFLTPLEFVLPGVIFLFVLRFILRFISSRVFLQNHYLSSDNGKHWEKALALDNRRVYQNLSFFLFFYYILTGLYRCTFRVLTSICINVFYIARMDKPLLIPGFERFDIGYMTYLGFLEVELHQCHPVVVVCCNLLMKSASPLSSSQNISLESPMGAYSATAPSHFFTQKEHFPPNQSLFGTYRSIKKTAGLVSYTSTVGLAFFNSRRKARMQNETGNVSTTVAASPSNTELCKEYTNAIFYGFGMSPFAMVATLIISLFERRRYKSDICYGKPGLPLPINFLDGTSNSVANAAAFGCTLEHILVYLFSGKISVNRWLVAIVLFLLTFLTALVFYPIFACLNSPSRVFGSLVGFLYTFLLSLVLLARGYLCEESGWYWALHAVTLVSEIYIMILFVYRFVTAILKKSKFHKELLVKIDQVMHVKELLVAPKSKIEGNDIKQRIITYSETVLAEAKLCCLHKSLYRCTTRTLAINTIVLLVFYSNFLLTFQLGEITESSLSKLAALYSTLSLNGCEQIKILSEVIRVSLIVSNILSAVYLITNMILIYRSQRQHLMKRWRGDKSFIPTHCRLDHSEKLVKNLMYAGHQVSHLIGGYIFFQILVFVSCLLLSYFCILPIMKKVPEEFLIPLEFVLPGVIFLFVLRFILRFISSRVFLQNHYLSADNGKHWERALALDNRWVYQNLSFFLFFYYILTGLYRCIFRVMTSICINTFYIARMDKPLLIPGFERFDIEYMTYLGFLEVELHQCHPVVVVCCDLLMKSVNHLSSNQETSLESPMDAHKRNIMSKIYTRKVRNKWQKMKTLILNQSICKESKSNVSFQQPQQAKLNLVH</sequence>
<evidence type="ECO:0000256" key="4">
    <source>
        <dbReference type="ARBA" id="ARBA00022692"/>
    </source>
</evidence>
<comment type="subcellular location">
    <subcellularLocation>
        <location evidence="1">Cell membrane</location>
        <topology evidence="1">Multi-pass membrane protein</topology>
    </subcellularLocation>
</comment>
<keyword evidence="10" id="KW-1185">Reference proteome</keyword>
<feature type="transmembrane region" description="Helical" evidence="8">
    <location>
        <begin position="429"/>
        <end position="447"/>
    </location>
</feature>
<feature type="transmembrane region" description="Helical" evidence="8">
    <location>
        <begin position="65"/>
        <end position="85"/>
    </location>
</feature>
<feature type="transmembrane region" description="Helical" evidence="8">
    <location>
        <begin position="997"/>
        <end position="1018"/>
    </location>
</feature>
<keyword evidence="2" id="KW-0813">Transport</keyword>
<evidence type="ECO:0000313" key="9">
    <source>
        <dbReference type="EnsemblMetazoa" id="G20946.1:cds"/>
    </source>
</evidence>
<protein>
    <recommendedName>
        <fullName evidence="11">Stimulated by retinoic acid gene 6 protein-like protein</fullName>
    </recommendedName>
</protein>
<feature type="transmembrane region" description="Helical" evidence="8">
    <location>
        <begin position="338"/>
        <end position="368"/>
    </location>
</feature>
<feature type="transmembrane region" description="Helical" evidence="8">
    <location>
        <begin position="900"/>
        <end position="919"/>
    </location>
</feature>
<feature type="transmembrane region" description="Helical" evidence="8">
    <location>
        <begin position="686"/>
        <end position="707"/>
    </location>
</feature>
<feature type="transmembrane region" description="Helical" evidence="8">
    <location>
        <begin position="719"/>
        <end position="742"/>
    </location>
</feature>
<feature type="transmembrane region" description="Helical" evidence="8">
    <location>
        <begin position="967"/>
        <end position="991"/>
    </location>
</feature>
<dbReference type="PANTHER" id="PTHR21444:SF15">
    <property type="entry name" value="RECEPTOR FOR RETINOL UPTAKE STRA6"/>
    <property type="match status" value="1"/>
</dbReference>
<feature type="transmembrane region" description="Helical" evidence="8">
    <location>
        <begin position="126"/>
        <end position="150"/>
    </location>
</feature>
<feature type="transmembrane region" description="Helical" evidence="8">
    <location>
        <begin position="374"/>
        <end position="396"/>
    </location>
</feature>
<organism evidence="9 10">
    <name type="scientific">Magallana gigas</name>
    <name type="common">Pacific oyster</name>
    <name type="synonym">Crassostrea gigas</name>
    <dbReference type="NCBI Taxonomy" id="29159"/>
    <lineage>
        <taxon>Eukaryota</taxon>
        <taxon>Metazoa</taxon>
        <taxon>Spiralia</taxon>
        <taxon>Lophotrochozoa</taxon>
        <taxon>Mollusca</taxon>
        <taxon>Bivalvia</taxon>
        <taxon>Autobranchia</taxon>
        <taxon>Pteriomorphia</taxon>
        <taxon>Ostreida</taxon>
        <taxon>Ostreoidea</taxon>
        <taxon>Ostreidae</taxon>
        <taxon>Magallana</taxon>
    </lineage>
</organism>
<dbReference type="GO" id="GO:0005886">
    <property type="term" value="C:plasma membrane"/>
    <property type="evidence" value="ECO:0007669"/>
    <property type="project" value="UniProtKB-SubCell"/>
</dbReference>
<dbReference type="EnsemblMetazoa" id="G20946.1">
    <property type="protein sequence ID" value="G20946.1:cds"/>
    <property type="gene ID" value="G20946"/>
</dbReference>
<keyword evidence="3" id="KW-1003">Cell membrane</keyword>
<feature type="transmembrane region" description="Helical" evidence="8">
    <location>
        <begin position="97"/>
        <end position="120"/>
    </location>
</feature>
<feature type="transmembrane region" description="Helical" evidence="8">
    <location>
        <begin position="748"/>
        <end position="772"/>
    </location>
</feature>
<dbReference type="Pfam" id="PF14752">
    <property type="entry name" value="RBP_receptor"/>
    <property type="match status" value="2"/>
</dbReference>
<keyword evidence="5 8" id="KW-1133">Transmembrane helix</keyword>
<keyword evidence="6 8" id="KW-0472">Membrane</keyword>
<evidence type="ECO:0008006" key="11">
    <source>
        <dbReference type="Google" id="ProtNLM"/>
    </source>
</evidence>
<dbReference type="GO" id="GO:0038023">
    <property type="term" value="F:signaling receptor activity"/>
    <property type="evidence" value="ECO:0007669"/>
    <property type="project" value="InterPro"/>
</dbReference>
<proteinExistence type="predicted"/>
<evidence type="ECO:0000256" key="7">
    <source>
        <dbReference type="ARBA" id="ARBA00023170"/>
    </source>
</evidence>
<evidence type="ECO:0000313" key="10">
    <source>
        <dbReference type="Proteomes" id="UP000005408"/>
    </source>
</evidence>
<dbReference type="AlphaFoldDB" id="A0A8W8JUR9"/>
<evidence type="ECO:0000256" key="1">
    <source>
        <dbReference type="ARBA" id="ARBA00004651"/>
    </source>
</evidence>
<reference evidence="9" key="1">
    <citation type="submission" date="2022-08" db="UniProtKB">
        <authorList>
            <consortium name="EnsemblMetazoa"/>
        </authorList>
    </citation>
    <scope>IDENTIFICATION</scope>
    <source>
        <strain evidence="9">05x7-T-G4-1.051#20</strain>
    </source>
</reference>
<dbReference type="GO" id="GO:0071939">
    <property type="term" value="P:vitamin A import into cell"/>
    <property type="evidence" value="ECO:0007669"/>
    <property type="project" value="TreeGrafter"/>
</dbReference>
<dbReference type="PANTHER" id="PTHR21444">
    <property type="entry name" value="COILED-COIL DOMAIN-CONTAINING PROTEIN 180"/>
    <property type="match status" value="1"/>
</dbReference>
<feature type="transmembrane region" description="Helical" evidence="8">
    <location>
        <begin position="273"/>
        <end position="297"/>
    </location>
</feature>
<evidence type="ECO:0000256" key="2">
    <source>
        <dbReference type="ARBA" id="ARBA00022448"/>
    </source>
</evidence>
<keyword evidence="7" id="KW-0675">Receptor</keyword>
<accession>A0A8W8JUR9</accession>
<name>A0A8W8JUR9_MAGGI</name>
<feature type="transmembrane region" description="Helical" evidence="8">
    <location>
        <begin position="611"/>
        <end position="632"/>
    </location>
</feature>
<keyword evidence="4 8" id="KW-0812">Transmembrane</keyword>
<feature type="transmembrane region" description="Helical" evidence="8">
    <location>
        <begin position="843"/>
        <end position="864"/>
    </location>
</feature>
<evidence type="ECO:0000256" key="3">
    <source>
        <dbReference type="ARBA" id="ARBA00022475"/>
    </source>
</evidence>
<dbReference type="GO" id="GO:0034632">
    <property type="term" value="F:retinol transmembrane transporter activity"/>
    <property type="evidence" value="ECO:0007669"/>
    <property type="project" value="InterPro"/>
</dbReference>
<dbReference type="Proteomes" id="UP000005408">
    <property type="component" value="Unassembled WGS sequence"/>
</dbReference>
<evidence type="ECO:0000256" key="5">
    <source>
        <dbReference type="ARBA" id="ARBA00022989"/>
    </source>
</evidence>
<evidence type="ECO:0000256" key="8">
    <source>
        <dbReference type="SAM" id="Phobius"/>
    </source>
</evidence>
<feature type="transmembrane region" description="Helical" evidence="8">
    <location>
        <begin position="221"/>
        <end position="242"/>
    </location>
</feature>
<evidence type="ECO:0000256" key="6">
    <source>
        <dbReference type="ARBA" id="ARBA00023136"/>
    </source>
</evidence>